<gene>
    <name evidence="2" type="ORF">EDC39_11428</name>
</gene>
<evidence type="ECO:0000256" key="1">
    <source>
        <dbReference type="SAM" id="Phobius"/>
    </source>
</evidence>
<keyword evidence="1" id="KW-0472">Membrane</keyword>
<keyword evidence="1" id="KW-0812">Transmembrane</keyword>
<protein>
    <submittedName>
        <fullName evidence="2">Uncharacterized protein</fullName>
    </submittedName>
</protein>
<feature type="transmembrane region" description="Helical" evidence="1">
    <location>
        <begin position="6"/>
        <end position="25"/>
    </location>
</feature>
<sequence>MGCMVIAGYLLAAFAIFVIVHDKIVDKRERKRDHTKHPQQG</sequence>
<evidence type="ECO:0000313" key="2">
    <source>
        <dbReference type="EMBL" id="TYO96323.1"/>
    </source>
</evidence>
<proteinExistence type="predicted"/>
<dbReference type="AlphaFoldDB" id="A0A5D3WH74"/>
<organism evidence="2 3">
    <name type="scientific">Geothermobacter ehrlichii</name>
    <dbReference type="NCBI Taxonomy" id="213224"/>
    <lineage>
        <taxon>Bacteria</taxon>
        <taxon>Pseudomonadati</taxon>
        <taxon>Thermodesulfobacteriota</taxon>
        <taxon>Desulfuromonadia</taxon>
        <taxon>Desulfuromonadales</taxon>
        <taxon>Geothermobacteraceae</taxon>
        <taxon>Geothermobacter</taxon>
    </lineage>
</organism>
<keyword evidence="3" id="KW-1185">Reference proteome</keyword>
<dbReference type="Proteomes" id="UP000324159">
    <property type="component" value="Unassembled WGS sequence"/>
</dbReference>
<comment type="caution">
    <text evidence="2">The sequence shown here is derived from an EMBL/GenBank/DDBJ whole genome shotgun (WGS) entry which is preliminary data.</text>
</comment>
<evidence type="ECO:0000313" key="3">
    <source>
        <dbReference type="Proteomes" id="UP000324159"/>
    </source>
</evidence>
<reference evidence="2 3" key="1">
    <citation type="submission" date="2019-07" db="EMBL/GenBank/DDBJ databases">
        <title>Genomic Encyclopedia of Type Strains, Phase IV (KMG-IV): sequencing the most valuable type-strain genomes for metagenomic binning, comparative biology and taxonomic classification.</title>
        <authorList>
            <person name="Goeker M."/>
        </authorList>
    </citation>
    <scope>NUCLEOTIDE SEQUENCE [LARGE SCALE GENOMIC DNA]</scope>
    <source>
        <strain evidence="2 3">SS015</strain>
    </source>
</reference>
<name>A0A5D3WH74_9BACT</name>
<dbReference type="RefSeq" id="WP_281289763.1">
    <property type="nucleotide sequence ID" value="NZ_VNIB01000014.1"/>
</dbReference>
<keyword evidence="1" id="KW-1133">Transmembrane helix</keyword>
<dbReference type="EMBL" id="VNIB01000014">
    <property type="protein sequence ID" value="TYO96323.1"/>
    <property type="molecule type" value="Genomic_DNA"/>
</dbReference>
<accession>A0A5D3WH74</accession>